<keyword evidence="3" id="KW-0732">Signal</keyword>
<comment type="similarity">
    <text evidence="2">Belongs to the SusD family.</text>
</comment>
<dbReference type="Proteomes" id="UP000249720">
    <property type="component" value="Unassembled WGS sequence"/>
</dbReference>
<dbReference type="Pfam" id="PF07980">
    <property type="entry name" value="SusD_RagB"/>
    <property type="match status" value="1"/>
</dbReference>
<name>A0A2W7SGC5_9BACT</name>
<keyword evidence="8" id="KW-1185">Reference proteome</keyword>
<sequence>MKNFKFSVLLISISLLMNTACKKEPIPYLNGPTSQQITSDPTISELNNLVTGTESGMRNNIAIYLDVVSMIGREGYRFSGSEPRYTSDLLGAGNAVLDNNTFYLTNPWGSRYNTIRNAYILIQAATNSTYITDAQRKAYTGFAKTIIAYQLLLNLNLTYENGIRVDVADYNKLGPIVGLSDALTAISNLLNQGQADLTGSDVIFNLSSGFSGFNTASGLIQFNRALAARVDVYQQNWTAALTDLNASFFNLNGNFYTGVNHVFSTASGDQLNPLYLPLNNTGENRLAQPSYVTDMEPGDDRINKVALRNTPATQSGLTSNYDVAIFKTNTDPVSIIRNEELILIYVEAKIQTNALTDAQTAINIIRNGHNLPNYSGPLTQSALITEMLKQRRFSLFYEGHRWVDVRRYNLLSTLPLDRPTDHIWKQFPLPFSESN</sequence>
<dbReference type="InterPro" id="IPR011990">
    <property type="entry name" value="TPR-like_helical_dom_sf"/>
</dbReference>
<evidence type="ECO:0000256" key="4">
    <source>
        <dbReference type="ARBA" id="ARBA00023136"/>
    </source>
</evidence>
<feature type="domain" description="RagB/SusD" evidence="6">
    <location>
        <begin position="327"/>
        <end position="409"/>
    </location>
</feature>
<keyword evidence="5" id="KW-0998">Cell outer membrane</keyword>
<evidence type="ECO:0000259" key="6">
    <source>
        <dbReference type="Pfam" id="PF07980"/>
    </source>
</evidence>
<evidence type="ECO:0000313" key="8">
    <source>
        <dbReference type="Proteomes" id="UP000249720"/>
    </source>
</evidence>
<organism evidence="7 8">
    <name type="scientific">Hydrotalea sandarakina</name>
    <dbReference type="NCBI Taxonomy" id="1004304"/>
    <lineage>
        <taxon>Bacteria</taxon>
        <taxon>Pseudomonadati</taxon>
        <taxon>Bacteroidota</taxon>
        <taxon>Chitinophagia</taxon>
        <taxon>Chitinophagales</taxon>
        <taxon>Chitinophagaceae</taxon>
        <taxon>Hydrotalea</taxon>
    </lineage>
</organism>
<dbReference type="SUPFAM" id="SSF48452">
    <property type="entry name" value="TPR-like"/>
    <property type="match status" value="1"/>
</dbReference>
<reference evidence="7 8" key="1">
    <citation type="submission" date="2018-06" db="EMBL/GenBank/DDBJ databases">
        <title>Genomic Encyclopedia of Archaeal and Bacterial Type Strains, Phase II (KMG-II): from individual species to whole genera.</title>
        <authorList>
            <person name="Goeker M."/>
        </authorList>
    </citation>
    <scope>NUCLEOTIDE SEQUENCE [LARGE SCALE GENOMIC DNA]</scope>
    <source>
        <strain evidence="7 8">DSM 23241</strain>
    </source>
</reference>
<dbReference type="GO" id="GO:0009279">
    <property type="term" value="C:cell outer membrane"/>
    <property type="evidence" value="ECO:0007669"/>
    <property type="project" value="UniProtKB-SubCell"/>
</dbReference>
<dbReference type="OrthoDB" id="9794888at2"/>
<proteinExistence type="inferred from homology"/>
<evidence type="ECO:0000256" key="5">
    <source>
        <dbReference type="ARBA" id="ARBA00023237"/>
    </source>
</evidence>
<dbReference type="Gene3D" id="1.25.40.390">
    <property type="match status" value="1"/>
</dbReference>
<dbReference type="RefSeq" id="WP_111293396.1">
    <property type="nucleotide sequence ID" value="NZ_QKZV01000001.1"/>
</dbReference>
<comment type="caution">
    <text evidence="7">The sequence shown here is derived from an EMBL/GenBank/DDBJ whole genome shotgun (WGS) entry which is preliminary data.</text>
</comment>
<comment type="subcellular location">
    <subcellularLocation>
        <location evidence="1">Cell outer membrane</location>
    </subcellularLocation>
</comment>
<evidence type="ECO:0000256" key="2">
    <source>
        <dbReference type="ARBA" id="ARBA00006275"/>
    </source>
</evidence>
<accession>A0A2W7SGC5</accession>
<evidence type="ECO:0000256" key="1">
    <source>
        <dbReference type="ARBA" id="ARBA00004442"/>
    </source>
</evidence>
<dbReference type="AlphaFoldDB" id="A0A2W7SGC5"/>
<evidence type="ECO:0000256" key="3">
    <source>
        <dbReference type="ARBA" id="ARBA00022729"/>
    </source>
</evidence>
<dbReference type="CDD" id="cd08977">
    <property type="entry name" value="SusD"/>
    <property type="match status" value="1"/>
</dbReference>
<gene>
    <name evidence="7" type="ORF">LX80_00452</name>
</gene>
<keyword evidence="4" id="KW-0472">Membrane</keyword>
<evidence type="ECO:0000313" key="7">
    <source>
        <dbReference type="EMBL" id="PZX65957.1"/>
    </source>
</evidence>
<protein>
    <submittedName>
        <fullName evidence="7">RagB/SusD domain-containing protein</fullName>
    </submittedName>
</protein>
<dbReference type="EMBL" id="QKZV01000001">
    <property type="protein sequence ID" value="PZX65957.1"/>
    <property type="molecule type" value="Genomic_DNA"/>
</dbReference>
<dbReference type="InterPro" id="IPR012944">
    <property type="entry name" value="SusD_RagB_dom"/>
</dbReference>